<dbReference type="EMBL" id="FZMP01000059">
    <property type="protein sequence ID" value="SNQ60018.1"/>
    <property type="molecule type" value="Genomic_DNA"/>
</dbReference>
<evidence type="ECO:0000313" key="2">
    <source>
        <dbReference type="Proteomes" id="UP000218615"/>
    </source>
</evidence>
<dbReference type="Gene3D" id="3.40.1180.10">
    <property type="entry name" value="Decaprenyl diphosphate synthase-like"/>
    <property type="match status" value="1"/>
</dbReference>
<evidence type="ECO:0000313" key="1">
    <source>
        <dbReference type="EMBL" id="SNQ60018.1"/>
    </source>
</evidence>
<proteinExistence type="predicted"/>
<gene>
    <name evidence="1" type="ORF">MNV_1510011</name>
</gene>
<dbReference type="InterPro" id="IPR036424">
    <property type="entry name" value="UPP_synth-like_sf"/>
</dbReference>
<sequence length="299" mass="34998">MQRINMITLPPDDKILAIFKDCCEKLDIDGSKKNMEELVIYDMTDGTRTSTGLEGSDAYFDGGLFVMRFVHFLRVLGAKNSYINVIHEGHKERVNYRDIYEGMRRHVDMYREFSKMDNVRLRFVGKYDVRIDPGDTTYDLRKDLKDLEDASAENPEHTVHFMINYSTRWAAEEGKEFFKALPEVNVILRHAKGYVNGDMWLYGKLNNNSFVYAQNGSSNMNWSDRQIIMLISLCLRSMLLNKGTHLSKKYEGDEKDLVRQKREVELSFIHSSFYDESEEAKMKKRVVIFSSYGPEIYEF</sequence>
<keyword evidence="2" id="KW-1185">Reference proteome</keyword>
<dbReference type="GO" id="GO:0016765">
    <property type="term" value="F:transferase activity, transferring alkyl or aryl (other than methyl) groups"/>
    <property type="evidence" value="ECO:0007669"/>
    <property type="project" value="InterPro"/>
</dbReference>
<dbReference type="AlphaFoldDB" id="A0A284VL86"/>
<protein>
    <submittedName>
        <fullName evidence="1">Uncharacterized protein</fullName>
    </submittedName>
</protein>
<organism evidence="1 2">
    <name type="scientific">Candidatus Methanoperedens nitratireducens</name>
    <dbReference type="NCBI Taxonomy" id="1392998"/>
    <lineage>
        <taxon>Archaea</taxon>
        <taxon>Methanobacteriati</taxon>
        <taxon>Methanobacteriota</taxon>
        <taxon>Stenosarchaea group</taxon>
        <taxon>Methanomicrobia</taxon>
        <taxon>Methanosarcinales</taxon>
        <taxon>ANME-2 cluster</taxon>
        <taxon>Candidatus Methanoperedentaceae</taxon>
        <taxon>Candidatus Methanoperedens</taxon>
    </lineage>
</organism>
<reference evidence="2" key="1">
    <citation type="submission" date="2017-06" db="EMBL/GenBank/DDBJ databases">
        <authorList>
            <person name="Cremers G."/>
        </authorList>
    </citation>
    <scope>NUCLEOTIDE SEQUENCE [LARGE SCALE GENOMIC DNA]</scope>
</reference>
<accession>A0A284VL86</accession>
<dbReference type="Proteomes" id="UP000218615">
    <property type="component" value="Unassembled WGS sequence"/>
</dbReference>
<name>A0A284VL86_9EURY</name>